<evidence type="ECO:0000313" key="4">
    <source>
        <dbReference type="Proteomes" id="UP001529510"/>
    </source>
</evidence>
<feature type="repeat" description="NHL" evidence="2">
    <location>
        <begin position="1"/>
        <end position="38"/>
    </location>
</feature>
<dbReference type="Gene3D" id="2.120.10.30">
    <property type="entry name" value="TolB, C-terminal domain"/>
    <property type="match status" value="1"/>
</dbReference>
<organism evidence="3 4">
    <name type="scientific">Cirrhinus mrigala</name>
    <name type="common">Mrigala</name>
    <dbReference type="NCBI Taxonomy" id="683832"/>
    <lineage>
        <taxon>Eukaryota</taxon>
        <taxon>Metazoa</taxon>
        <taxon>Chordata</taxon>
        <taxon>Craniata</taxon>
        <taxon>Vertebrata</taxon>
        <taxon>Euteleostomi</taxon>
        <taxon>Actinopterygii</taxon>
        <taxon>Neopterygii</taxon>
        <taxon>Teleostei</taxon>
        <taxon>Ostariophysi</taxon>
        <taxon>Cypriniformes</taxon>
        <taxon>Cyprinidae</taxon>
        <taxon>Labeoninae</taxon>
        <taxon>Labeonini</taxon>
        <taxon>Cirrhinus</taxon>
    </lineage>
</organism>
<evidence type="ECO:0000256" key="2">
    <source>
        <dbReference type="PROSITE-ProRule" id="PRU00504"/>
    </source>
</evidence>
<dbReference type="SUPFAM" id="SSF63829">
    <property type="entry name" value="Calcium-dependent phosphotriesterase"/>
    <property type="match status" value="1"/>
</dbReference>
<reference evidence="3 4" key="1">
    <citation type="submission" date="2024-05" db="EMBL/GenBank/DDBJ databases">
        <title>Genome sequencing and assembly of Indian major carp, Cirrhinus mrigala (Hamilton, 1822).</title>
        <authorList>
            <person name="Mohindra V."/>
            <person name="Chowdhury L.M."/>
            <person name="Lal K."/>
            <person name="Jena J.K."/>
        </authorList>
    </citation>
    <scope>NUCLEOTIDE SEQUENCE [LARGE SCALE GENOMIC DNA]</scope>
    <source>
        <strain evidence="3">CM1030</strain>
        <tissue evidence="3">Blood</tissue>
    </source>
</reference>
<gene>
    <name evidence="3" type="ORF">M9458_001788</name>
</gene>
<feature type="non-terminal residue" evidence="3">
    <location>
        <position position="1"/>
    </location>
</feature>
<name>A0ABD0S066_CIRMR</name>
<dbReference type="InterPro" id="IPR011042">
    <property type="entry name" value="6-blade_b-propeller_TolB-like"/>
</dbReference>
<dbReference type="Proteomes" id="UP001529510">
    <property type="component" value="Unassembled WGS sequence"/>
</dbReference>
<dbReference type="PANTHER" id="PTHR24104:SF58">
    <property type="entry name" value="TRIPARTITE MOTIF-CONTAINING PROTEIN 2"/>
    <property type="match status" value="1"/>
</dbReference>
<dbReference type="InterPro" id="IPR050952">
    <property type="entry name" value="TRIM-NHL_E3_ligases"/>
</dbReference>
<dbReference type="InterPro" id="IPR001258">
    <property type="entry name" value="NHL_repeat"/>
</dbReference>
<evidence type="ECO:0000256" key="1">
    <source>
        <dbReference type="ARBA" id="ARBA00022737"/>
    </source>
</evidence>
<dbReference type="AlphaFoldDB" id="A0ABD0S066"/>
<dbReference type="Pfam" id="PF01436">
    <property type="entry name" value="NHL"/>
    <property type="match status" value="1"/>
</dbReference>
<keyword evidence="4" id="KW-1185">Reference proteome</keyword>
<dbReference type="PROSITE" id="PS51125">
    <property type="entry name" value="NHL"/>
    <property type="match status" value="1"/>
</dbReference>
<dbReference type="EMBL" id="JAMKFB020000001">
    <property type="protein sequence ID" value="KAL0203770.1"/>
    <property type="molecule type" value="Genomic_DNA"/>
</dbReference>
<comment type="caution">
    <text evidence="3">The sequence shown here is derived from an EMBL/GenBank/DDBJ whole genome shotgun (WGS) entry which is preliminary data.</text>
</comment>
<accession>A0ABD0S066</accession>
<keyword evidence="1" id="KW-0677">Repeat</keyword>
<dbReference type="PANTHER" id="PTHR24104">
    <property type="entry name" value="E3 UBIQUITIN-PROTEIN LIGASE NHLRC1-RELATED"/>
    <property type="match status" value="1"/>
</dbReference>
<proteinExistence type="predicted"/>
<protein>
    <submittedName>
        <fullName evidence="3">Uncharacterized protein</fullName>
    </submittedName>
</protein>
<sequence length="56" mass="5993">TKIGSGKLMGPKGVAVDRNGHIIVVDNKSCCIFIFQPNGKLVSKFGNRGNSDKQFA</sequence>
<evidence type="ECO:0000313" key="3">
    <source>
        <dbReference type="EMBL" id="KAL0203770.1"/>
    </source>
</evidence>
<feature type="non-terminal residue" evidence="3">
    <location>
        <position position="56"/>
    </location>
</feature>